<dbReference type="GO" id="GO:0022857">
    <property type="term" value="F:transmembrane transporter activity"/>
    <property type="evidence" value="ECO:0007669"/>
    <property type="project" value="InterPro"/>
</dbReference>
<feature type="transmembrane region" description="Helical" evidence="5">
    <location>
        <begin position="331"/>
        <end position="349"/>
    </location>
</feature>
<dbReference type="PANTHER" id="PTHR10924:SF6">
    <property type="entry name" value="SOLUTE CARRIER FAMILY 49 MEMBER A3"/>
    <property type="match status" value="1"/>
</dbReference>
<feature type="transmembrane region" description="Helical" evidence="5">
    <location>
        <begin position="65"/>
        <end position="84"/>
    </location>
</feature>
<dbReference type="InterPro" id="IPR049680">
    <property type="entry name" value="FLVCR1-2_SLC49-like"/>
</dbReference>
<dbReference type="InterPro" id="IPR020846">
    <property type="entry name" value="MFS_dom"/>
</dbReference>
<dbReference type="PANTHER" id="PTHR10924">
    <property type="entry name" value="MAJOR FACILITATOR SUPERFAMILY PROTEIN-RELATED"/>
    <property type="match status" value="1"/>
</dbReference>
<dbReference type="Proteomes" id="UP000663852">
    <property type="component" value="Unassembled WGS sequence"/>
</dbReference>
<evidence type="ECO:0000256" key="3">
    <source>
        <dbReference type="ARBA" id="ARBA00022989"/>
    </source>
</evidence>
<evidence type="ECO:0000259" key="6">
    <source>
        <dbReference type="PROSITE" id="PS50850"/>
    </source>
</evidence>
<feature type="transmembrane region" description="Helical" evidence="5">
    <location>
        <begin position="241"/>
        <end position="266"/>
    </location>
</feature>
<evidence type="ECO:0000313" key="8">
    <source>
        <dbReference type="Proteomes" id="UP000663852"/>
    </source>
</evidence>
<comment type="subcellular location">
    <subcellularLocation>
        <location evidence="1">Membrane</location>
        <topology evidence="1">Multi-pass membrane protein</topology>
    </subcellularLocation>
</comment>
<dbReference type="SUPFAM" id="SSF103473">
    <property type="entry name" value="MFS general substrate transporter"/>
    <property type="match status" value="1"/>
</dbReference>
<feature type="transmembrane region" description="Helical" evidence="5">
    <location>
        <begin position="186"/>
        <end position="208"/>
    </location>
</feature>
<dbReference type="AlphaFoldDB" id="A0A815BY59"/>
<dbReference type="OrthoDB" id="422206at2759"/>
<dbReference type="InterPro" id="IPR011701">
    <property type="entry name" value="MFS"/>
</dbReference>
<accession>A0A815BY59</accession>
<feature type="transmembrane region" description="Helical" evidence="5">
    <location>
        <begin position="306"/>
        <end position="325"/>
    </location>
</feature>
<feature type="transmembrane region" description="Helical" evidence="5">
    <location>
        <begin position="91"/>
        <end position="111"/>
    </location>
</feature>
<comment type="caution">
    <text evidence="7">The sequence shown here is derived from an EMBL/GenBank/DDBJ whole genome shotgun (WGS) entry which is preliminary data.</text>
</comment>
<reference evidence="7" key="1">
    <citation type="submission" date="2021-02" db="EMBL/GenBank/DDBJ databases">
        <authorList>
            <person name="Nowell W R."/>
        </authorList>
    </citation>
    <scope>NUCLEOTIDE SEQUENCE</scope>
</reference>
<gene>
    <name evidence="7" type="ORF">EDS130_LOCUS29478</name>
</gene>
<keyword evidence="4 5" id="KW-0472">Membrane</keyword>
<evidence type="ECO:0000256" key="4">
    <source>
        <dbReference type="ARBA" id="ARBA00023136"/>
    </source>
</evidence>
<dbReference type="InterPro" id="IPR036259">
    <property type="entry name" value="MFS_trans_sf"/>
</dbReference>
<protein>
    <recommendedName>
        <fullName evidence="6">Major facilitator superfamily (MFS) profile domain-containing protein</fullName>
    </recommendedName>
</protein>
<feature type="transmembrane region" description="Helical" evidence="5">
    <location>
        <begin position="153"/>
        <end position="174"/>
    </location>
</feature>
<sequence>MPERTESTASLNEITQYRVYTIRWIQLIVYILSTFTNAISGMTFAPIESQASTFFHITATQVNTLAIVFLFLYPVGTIISIWLSRKMSMRMTMIIGGLLNLGIFIRLLSLITPEYGYAALLVGQIFPALAAPFFLNSTALFAARWFAPSQRDIATAICSMANPLGLAIGSLVPSLIINDNPTWKDFFVLLIIESGLTLVSTLLLLMIFQSDPPTPPSPSEEHHQIINLKEDLANLLRNYQYLILLIGFSLGLALFNSITTLLFQLIQPSGYSSEDAGIFGAVVIVAGLFSAFLVGIIMDKTHAYRLILKILLIGACGSGIFFVLILRPSQYYPLAVSIGLMGFFLLPLLPESSVQS</sequence>
<dbReference type="Pfam" id="PF07690">
    <property type="entry name" value="MFS_1"/>
    <property type="match status" value="1"/>
</dbReference>
<feature type="transmembrane region" description="Helical" evidence="5">
    <location>
        <begin position="117"/>
        <end position="141"/>
    </location>
</feature>
<keyword evidence="3 5" id="KW-1133">Transmembrane helix</keyword>
<evidence type="ECO:0000256" key="5">
    <source>
        <dbReference type="SAM" id="Phobius"/>
    </source>
</evidence>
<dbReference type="EMBL" id="CAJNOJ010000199">
    <property type="protein sequence ID" value="CAF1279636.1"/>
    <property type="molecule type" value="Genomic_DNA"/>
</dbReference>
<feature type="domain" description="Major facilitator superfamily (MFS) profile" evidence="6">
    <location>
        <begin position="26"/>
        <end position="356"/>
    </location>
</feature>
<feature type="transmembrane region" description="Helical" evidence="5">
    <location>
        <begin position="278"/>
        <end position="297"/>
    </location>
</feature>
<organism evidence="7 8">
    <name type="scientific">Adineta ricciae</name>
    <name type="common">Rotifer</name>
    <dbReference type="NCBI Taxonomy" id="249248"/>
    <lineage>
        <taxon>Eukaryota</taxon>
        <taxon>Metazoa</taxon>
        <taxon>Spiralia</taxon>
        <taxon>Gnathifera</taxon>
        <taxon>Rotifera</taxon>
        <taxon>Eurotatoria</taxon>
        <taxon>Bdelloidea</taxon>
        <taxon>Adinetida</taxon>
        <taxon>Adinetidae</taxon>
        <taxon>Adineta</taxon>
    </lineage>
</organism>
<dbReference type="PROSITE" id="PS50850">
    <property type="entry name" value="MFS"/>
    <property type="match status" value="1"/>
</dbReference>
<proteinExistence type="predicted"/>
<evidence type="ECO:0000256" key="1">
    <source>
        <dbReference type="ARBA" id="ARBA00004141"/>
    </source>
</evidence>
<keyword evidence="2 5" id="KW-0812">Transmembrane</keyword>
<feature type="transmembrane region" description="Helical" evidence="5">
    <location>
        <begin position="27"/>
        <end position="45"/>
    </location>
</feature>
<dbReference type="Gene3D" id="1.20.1250.20">
    <property type="entry name" value="MFS general substrate transporter like domains"/>
    <property type="match status" value="2"/>
</dbReference>
<name>A0A815BY59_ADIRI</name>
<evidence type="ECO:0000313" key="7">
    <source>
        <dbReference type="EMBL" id="CAF1279636.1"/>
    </source>
</evidence>
<evidence type="ECO:0000256" key="2">
    <source>
        <dbReference type="ARBA" id="ARBA00022692"/>
    </source>
</evidence>
<dbReference type="GO" id="GO:0016020">
    <property type="term" value="C:membrane"/>
    <property type="evidence" value="ECO:0007669"/>
    <property type="project" value="UniProtKB-SubCell"/>
</dbReference>